<evidence type="ECO:0000313" key="5">
    <source>
        <dbReference type="Proteomes" id="UP000013827"/>
    </source>
</evidence>
<evidence type="ECO:0000256" key="1">
    <source>
        <dbReference type="PROSITE-ProRule" id="PRU00409"/>
    </source>
</evidence>
<protein>
    <recommendedName>
        <fullName evidence="3">ATP-grasp domain-containing protein</fullName>
    </recommendedName>
</protein>
<sequence length="324" mass="35749">MPSKRSRSEPPSGSSEGENRSSVRRSSRERAAVQRYVAGPAHGDSYSFETARFHIVPPNGWHRFLWKMGCSALNTLKYNGELPPPVAPCPCWLLPSSDEMAVRIAEIQPQLAAAGWRTLTCDAALVSRLSNKQRLREHAEELGLLKHLPAHYPALQGAAYPAVLKGAEGNHGSNVHIVHSPEEALEIVPGGLDDEWLLQELIPGQVEYSVSLLVDDGKLLDNIETAYEYDRPEYVWPNVEELSRSSQGSVPPRFLAVMESFLPGFSGICNFNYKVRKTTGEICIFEINTRVGADLACDVPRPRARALFEKLASLGALQPSARPQ</sequence>
<organism evidence="4 5">
    <name type="scientific">Emiliania huxleyi (strain CCMP1516)</name>
    <dbReference type="NCBI Taxonomy" id="280463"/>
    <lineage>
        <taxon>Eukaryota</taxon>
        <taxon>Haptista</taxon>
        <taxon>Haptophyta</taxon>
        <taxon>Prymnesiophyceae</taxon>
        <taxon>Isochrysidales</taxon>
        <taxon>Noelaerhabdaceae</taxon>
        <taxon>Emiliania</taxon>
    </lineage>
</organism>
<dbReference type="GeneID" id="17268343"/>
<proteinExistence type="predicted"/>
<dbReference type="PaxDb" id="2903-EOD22796"/>
<feature type="compositionally biased region" description="Low complexity" evidence="2">
    <location>
        <begin position="1"/>
        <end position="16"/>
    </location>
</feature>
<dbReference type="AlphaFoldDB" id="A0A0D3JH11"/>
<keyword evidence="1" id="KW-0067">ATP-binding</keyword>
<reference evidence="5" key="1">
    <citation type="journal article" date="2013" name="Nature">
        <title>Pan genome of the phytoplankton Emiliania underpins its global distribution.</title>
        <authorList>
            <person name="Read B.A."/>
            <person name="Kegel J."/>
            <person name="Klute M.J."/>
            <person name="Kuo A."/>
            <person name="Lefebvre S.C."/>
            <person name="Maumus F."/>
            <person name="Mayer C."/>
            <person name="Miller J."/>
            <person name="Monier A."/>
            <person name="Salamov A."/>
            <person name="Young J."/>
            <person name="Aguilar M."/>
            <person name="Claverie J.M."/>
            <person name="Frickenhaus S."/>
            <person name="Gonzalez K."/>
            <person name="Herman E.K."/>
            <person name="Lin Y.C."/>
            <person name="Napier J."/>
            <person name="Ogata H."/>
            <person name="Sarno A.F."/>
            <person name="Shmutz J."/>
            <person name="Schroeder D."/>
            <person name="de Vargas C."/>
            <person name="Verret F."/>
            <person name="von Dassow P."/>
            <person name="Valentin K."/>
            <person name="Van de Peer Y."/>
            <person name="Wheeler G."/>
            <person name="Dacks J.B."/>
            <person name="Delwiche C.F."/>
            <person name="Dyhrman S.T."/>
            <person name="Glockner G."/>
            <person name="John U."/>
            <person name="Richards T."/>
            <person name="Worden A.Z."/>
            <person name="Zhang X."/>
            <person name="Grigoriev I.V."/>
            <person name="Allen A.E."/>
            <person name="Bidle K."/>
            <person name="Borodovsky M."/>
            <person name="Bowler C."/>
            <person name="Brownlee C."/>
            <person name="Cock J.M."/>
            <person name="Elias M."/>
            <person name="Gladyshev V.N."/>
            <person name="Groth M."/>
            <person name="Guda C."/>
            <person name="Hadaegh A."/>
            <person name="Iglesias-Rodriguez M.D."/>
            <person name="Jenkins J."/>
            <person name="Jones B.M."/>
            <person name="Lawson T."/>
            <person name="Leese F."/>
            <person name="Lindquist E."/>
            <person name="Lobanov A."/>
            <person name="Lomsadze A."/>
            <person name="Malik S.B."/>
            <person name="Marsh M.E."/>
            <person name="Mackinder L."/>
            <person name="Mock T."/>
            <person name="Mueller-Roeber B."/>
            <person name="Pagarete A."/>
            <person name="Parker M."/>
            <person name="Probert I."/>
            <person name="Quesneville H."/>
            <person name="Raines C."/>
            <person name="Rensing S.A."/>
            <person name="Riano-Pachon D.M."/>
            <person name="Richier S."/>
            <person name="Rokitta S."/>
            <person name="Shiraiwa Y."/>
            <person name="Soanes D.M."/>
            <person name="van der Giezen M."/>
            <person name="Wahlund T.M."/>
            <person name="Williams B."/>
            <person name="Wilson W."/>
            <person name="Wolfe G."/>
            <person name="Wurch L.L."/>
        </authorList>
    </citation>
    <scope>NUCLEOTIDE SEQUENCE</scope>
</reference>
<accession>A0A0D3JH11</accession>
<dbReference type="InterPro" id="IPR011761">
    <property type="entry name" value="ATP-grasp"/>
</dbReference>
<dbReference type="EnsemblProtists" id="EOD22796">
    <property type="protein sequence ID" value="EOD22796"/>
    <property type="gene ID" value="EMIHUDRAFT_447670"/>
</dbReference>
<dbReference type="SUPFAM" id="SSF56059">
    <property type="entry name" value="Glutathione synthetase ATP-binding domain-like"/>
    <property type="match status" value="1"/>
</dbReference>
<keyword evidence="1" id="KW-0547">Nucleotide-binding</keyword>
<dbReference type="Gene3D" id="3.30.470.20">
    <property type="entry name" value="ATP-grasp fold, B domain"/>
    <property type="match status" value="1"/>
</dbReference>
<dbReference type="GO" id="GO:0046872">
    <property type="term" value="F:metal ion binding"/>
    <property type="evidence" value="ECO:0007669"/>
    <property type="project" value="InterPro"/>
</dbReference>
<keyword evidence="5" id="KW-1185">Reference proteome</keyword>
<reference evidence="4" key="2">
    <citation type="submission" date="2024-10" db="UniProtKB">
        <authorList>
            <consortium name="EnsemblProtists"/>
        </authorList>
    </citation>
    <scope>IDENTIFICATION</scope>
</reference>
<dbReference type="RefSeq" id="XP_005775225.1">
    <property type="nucleotide sequence ID" value="XM_005775168.1"/>
</dbReference>
<dbReference type="Proteomes" id="UP000013827">
    <property type="component" value="Unassembled WGS sequence"/>
</dbReference>
<dbReference type="HOGENOM" id="CLU_859419_0_0_1"/>
<evidence type="ECO:0000313" key="4">
    <source>
        <dbReference type="EnsemblProtists" id="EOD22796"/>
    </source>
</evidence>
<dbReference type="KEGG" id="ehx:EMIHUDRAFT_447670"/>
<evidence type="ECO:0000259" key="3">
    <source>
        <dbReference type="PROSITE" id="PS50975"/>
    </source>
</evidence>
<feature type="domain" description="ATP-grasp" evidence="3">
    <location>
        <begin position="132"/>
        <end position="316"/>
    </location>
</feature>
<evidence type="ECO:0000256" key="2">
    <source>
        <dbReference type="SAM" id="MobiDB-lite"/>
    </source>
</evidence>
<feature type="compositionally biased region" description="Basic and acidic residues" evidence="2">
    <location>
        <begin position="17"/>
        <end position="31"/>
    </location>
</feature>
<dbReference type="GO" id="GO:0005524">
    <property type="term" value="F:ATP binding"/>
    <property type="evidence" value="ECO:0007669"/>
    <property type="project" value="UniProtKB-UniRule"/>
</dbReference>
<dbReference type="OMA" id="PHIREIR"/>
<feature type="region of interest" description="Disordered" evidence="2">
    <location>
        <begin position="1"/>
        <end position="31"/>
    </location>
</feature>
<name>A0A0D3JH11_EMIH1</name>
<dbReference type="PROSITE" id="PS50975">
    <property type="entry name" value="ATP_GRASP"/>
    <property type="match status" value="1"/>
</dbReference>